<dbReference type="InterPro" id="IPR006608">
    <property type="entry name" value="CC2D1A/B_DM14"/>
</dbReference>
<evidence type="ECO:0000256" key="2">
    <source>
        <dbReference type="SAM" id="MobiDB-lite"/>
    </source>
</evidence>
<feature type="compositionally biased region" description="Acidic residues" evidence="2">
    <location>
        <begin position="40"/>
        <end position="51"/>
    </location>
</feature>
<protein>
    <recommendedName>
        <fullName evidence="3">C2 domain-containing protein</fullName>
    </recommendedName>
</protein>
<evidence type="ECO:0000259" key="3">
    <source>
        <dbReference type="PROSITE" id="PS50004"/>
    </source>
</evidence>
<dbReference type="PROSITE" id="PS50004">
    <property type="entry name" value="C2"/>
    <property type="match status" value="1"/>
</dbReference>
<feature type="compositionally biased region" description="Acidic residues" evidence="2">
    <location>
        <begin position="89"/>
        <end position="118"/>
    </location>
</feature>
<dbReference type="PANTHER" id="PTHR13076:SF9">
    <property type="entry name" value="COILED-COIL AND C2 DOMAIN-CONTAINING PROTEIN 1-LIKE"/>
    <property type="match status" value="1"/>
</dbReference>
<dbReference type="AlphaFoldDB" id="A0A8S1CD49"/>
<organism evidence="4 5">
    <name type="scientific">Cloeon dipterum</name>
    <dbReference type="NCBI Taxonomy" id="197152"/>
    <lineage>
        <taxon>Eukaryota</taxon>
        <taxon>Metazoa</taxon>
        <taxon>Ecdysozoa</taxon>
        <taxon>Arthropoda</taxon>
        <taxon>Hexapoda</taxon>
        <taxon>Insecta</taxon>
        <taxon>Pterygota</taxon>
        <taxon>Palaeoptera</taxon>
        <taxon>Ephemeroptera</taxon>
        <taxon>Pisciforma</taxon>
        <taxon>Baetidae</taxon>
        <taxon>Cloeon</taxon>
    </lineage>
</organism>
<dbReference type="EMBL" id="CADEPI010000023">
    <property type="protein sequence ID" value="CAB3366098.1"/>
    <property type="molecule type" value="Genomic_DNA"/>
</dbReference>
<dbReference type="PANTHER" id="PTHR13076">
    <property type="entry name" value="COILED-COIL AND C2 DOMAIN-CONTAINING PROTEIN 1-LIKE"/>
    <property type="match status" value="1"/>
</dbReference>
<gene>
    <name evidence="4" type="ORF">CLODIP_2_CD16246</name>
</gene>
<dbReference type="Pfam" id="PF21528">
    <property type="entry name" value="CC2D1A-B_DM14"/>
    <property type="match status" value="3"/>
</dbReference>
<dbReference type="Pfam" id="PF00168">
    <property type="entry name" value="C2"/>
    <property type="match status" value="1"/>
</dbReference>
<feature type="compositionally biased region" description="Basic and acidic residues" evidence="2">
    <location>
        <begin position="1"/>
        <end position="12"/>
    </location>
</feature>
<name>A0A8S1CD49_9INSE</name>
<evidence type="ECO:0000313" key="4">
    <source>
        <dbReference type="EMBL" id="CAB3366098.1"/>
    </source>
</evidence>
<comment type="similarity">
    <text evidence="1">Belongs to the CC2D1 family.</text>
</comment>
<keyword evidence="5" id="KW-1185">Reference proteome</keyword>
<dbReference type="SMART" id="SM00685">
    <property type="entry name" value="DM14"/>
    <property type="match status" value="4"/>
</dbReference>
<feature type="region of interest" description="Disordered" evidence="2">
    <location>
        <begin position="1"/>
        <end position="149"/>
    </location>
</feature>
<feature type="compositionally biased region" description="Low complexity" evidence="2">
    <location>
        <begin position="54"/>
        <end position="63"/>
    </location>
</feature>
<feature type="region of interest" description="Disordered" evidence="2">
    <location>
        <begin position="434"/>
        <end position="509"/>
    </location>
</feature>
<dbReference type="SUPFAM" id="SSF49562">
    <property type="entry name" value="C2 domain (Calcium/lipid-binding domain, CaLB)"/>
    <property type="match status" value="1"/>
</dbReference>
<feature type="region of interest" description="Disordered" evidence="2">
    <location>
        <begin position="190"/>
        <end position="255"/>
    </location>
</feature>
<feature type="domain" description="C2" evidence="3">
    <location>
        <begin position="658"/>
        <end position="787"/>
    </location>
</feature>
<reference evidence="4 5" key="1">
    <citation type="submission" date="2020-04" db="EMBL/GenBank/DDBJ databases">
        <authorList>
            <person name="Alioto T."/>
            <person name="Alioto T."/>
            <person name="Gomez Garrido J."/>
        </authorList>
    </citation>
    <scope>NUCLEOTIDE SEQUENCE [LARGE SCALE GENOMIC DNA]</scope>
</reference>
<evidence type="ECO:0000313" key="5">
    <source>
        <dbReference type="Proteomes" id="UP000494165"/>
    </source>
</evidence>
<feature type="compositionally biased region" description="Pro residues" evidence="2">
    <location>
        <begin position="446"/>
        <end position="456"/>
    </location>
</feature>
<dbReference type="InterPro" id="IPR039725">
    <property type="entry name" value="CC2D1A/B"/>
</dbReference>
<feature type="compositionally biased region" description="Pro residues" evidence="2">
    <location>
        <begin position="477"/>
        <end position="501"/>
    </location>
</feature>
<dbReference type="Proteomes" id="UP000494165">
    <property type="component" value="Unassembled WGS sequence"/>
</dbReference>
<dbReference type="SMART" id="SM00239">
    <property type="entry name" value="C2"/>
    <property type="match status" value="1"/>
</dbReference>
<accession>A0A8S1CD49</accession>
<dbReference type="InterPro" id="IPR035892">
    <property type="entry name" value="C2_domain_sf"/>
</dbReference>
<dbReference type="GO" id="GO:0001227">
    <property type="term" value="F:DNA-binding transcription repressor activity, RNA polymerase II-specific"/>
    <property type="evidence" value="ECO:0007669"/>
    <property type="project" value="InterPro"/>
</dbReference>
<sequence length="795" mass="86427">MFGWSKKEEKKPEKPRRKANLSNFGLFDIPGDYDQMGADGDGDTDDEDLEAELAKLTTGGAAKPRPKKKPPPAVDLDAMVAASMKDIPSDEEIGSDDDDPALLEELGDLLSDGSEDDAQPVPVAPPRKSSAPATPAPTPATPATSSAGNLVGLLEERLDMYRKAEVAAKQAGDSSRARRFNRGFKTLTDQIKQAKAGRHVPEDEIPPPVSVTAGNKPATPASPPVEVTDASPEESKPPLIQEPLQPTRAPPPVPPAPVTVVPKVAEENSTLVELQRRQFLFKQAALSAKKSGDTESAVKYLRISKQFDSVIAAVKSGNPVDLSEMPDPPSSEAATIVVKPAAPRPPPTVVAETQASSEPADPESLPEPLSTPKVPSLPAELLEPPPPTSVAEALNQRLARYQAEEQLAKDAGNTSKARRMGRITKQYQDAIKMHKAGKQIPVDELPTPPGYAPIPVPGAAAPAAPPAPAVPAEEETPQPPKVARPPRPDVPQAEPQPPPRKNPQTRQEKQTMELLAKQKEFKEAALTAKKQGDLEAARELLRQAKGFDLVIQASQSGLPVDFSSLPVLPSLNDSTDSEFEYISQSECTGDDASEIYLKIEEDLKKQLKLCIATRDHFKATGDVAGANRFEQLALQTKRDYSMVKACHLRGETLPRFRYENRAFQILQCNTDLGENDLELVIVQGISYTVPNPKEIDTYVKFEFPFPSENPPKDKTALIRDTNNPQYNHNFTLAIARNSRPCQRMFKRHAIKLEVWSKGGFLRGDTLLGTVLVKLLPLETKCTIHETFPVSILLKN</sequence>
<feature type="region of interest" description="Disordered" evidence="2">
    <location>
        <begin position="318"/>
        <end position="397"/>
    </location>
</feature>
<comment type="caution">
    <text evidence="4">The sequence shown here is derived from an EMBL/GenBank/DDBJ whole genome shotgun (WGS) entry which is preliminary data.</text>
</comment>
<dbReference type="InterPro" id="IPR000008">
    <property type="entry name" value="C2_dom"/>
</dbReference>
<evidence type="ECO:0000256" key="1">
    <source>
        <dbReference type="ARBA" id="ARBA00010672"/>
    </source>
</evidence>
<dbReference type="Gene3D" id="2.60.40.150">
    <property type="entry name" value="C2 domain"/>
    <property type="match status" value="1"/>
</dbReference>
<proteinExistence type="inferred from homology"/>
<dbReference type="OrthoDB" id="19996at2759"/>